<sequence>MGKYKEYRLNLEEIRGSLLDVQRDYARISEEMLMRREPLDDRIIDNLLAGYAYVDQLLEEGVDLFTLKGSDHILELNHIVLCGLDERVRLEFGPHILETRRRFSQGIGQILSWYERKKSKSPYKRAAGVYVLGVSQPQLFLEGNHRTGSLMASYILVKDGKPPFVLTRENALAYFNPSTLIKYKHKKKFLDMQYFLKKYMGYFTEFLEETLDKRFRRKILLEDQKKSP</sequence>
<comment type="caution">
    <text evidence="2">The sequence shown here is derived from an EMBL/GenBank/DDBJ whole genome shotgun (WGS) entry which is preliminary data.</text>
</comment>
<dbReference type="EMBL" id="LNQE01000204">
    <property type="protein sequence ID" value="KUG28581.1"/>
    <property type="molecule type" value="Genomic_DNA"/>
</dbReference>
<feature type="domain" description="Fido" evidence="1">
    <location>
        <begin position="68"/>
        <end position="205"/>
    </location>
</feature>
<dbReference type="Gene3D" id="1.10.3290.10">
    <property type="entry name" value="Fido-like domain"/>
    <property type="match status" value="1"/>
</dbReference>
<dbReference type="AlphaFoldDB" id="A0A0W8G615"/>
<accession>A0A0W8G615</accession>
<dbReference type="SUPFAM" id="SSF140931">
    <property type="entry name" value="Fic-like"/>
    <property type="match status" value="1"/>
</dbReference>
<organism evidence="2">
    <name type="scientific">hydrocarbon metagenome</name>
    <dbReference type="NCBI Taxonomy" id="938273"/>
    <lineage>
        <taxon>unclassified sequences</taxon>
        <taxon>metagenomes</taxon>
        <taxon>ecological metagenomes</taxon>
    </lineage>
</organism>
<name>A0A0W8G615_9ZZZZ</name>
<evidence type="ECO:0000259" key="1">
    <source>
        <dbReference type="PROSITE" id="PS51459"/>
    </source>
</evidence>
<reference evidence="2" key="1">
    <citation type="journal article" date="2015" name="Proc. Natl. Acad. Sci. U.S.A.">
        <title>Networks of energetic and metabolic interactions define dynamics in microbial communities.</title>
        <authorList>
            <person name="Embree M."/>
            <person name="Liu J.K."/>
            <person name="Al-Bassam M.M."/>
            <person name="Zengler K."/>
        </authorList>
    </citation>
    <scope>NUCLEOTIDE SEQUENCE</scope>
</reference>
<dbReference type="InterPro" id="IPR036597">
    <property type="entry name" value="Fido-like_dom_sf"/>
</dbReference>
<gene>
    <name evidence="2" type="ORF">ASZ90_001543</name>
</gene>
<dbReference type="InterPro" id="IPR003812">
    <property type="entry name" value="Fido"/>
</dbReference>
<dbReference type="PROSITE" id="PS51459">
    <property type="entry name" value="FIDO"/>
    <property type="match status" value="1"/>
</dbReference>
<evidence type="ECO:0000313" key="2">
    <source>
        <dbReference type="EMBL" id="KUG28581.1"/>
    </source>
</evidence>
<protein>
    <recommendedName>
        <fullName evidence="1">Fido domain-containing protein</fullName>
    </recommendedName>
</protein>
<proteinExistence type="predicted"/>